<dbReference type="GO" id="GO:0003824">
    <property type="term" value="F:catalytic activity"/>
    <property type="evidence" value="ECO:0007669"/>
    <property type="project" value="InterPro"/>
</dbReference>
<dbReference type="FunFam" id="3.30.300.30:FF:000010">
    <property type="entry name" value="Enterobactin synthetase component F"/>
    <property type="match status" value="1"/>
</dbReference>
<name>A0A542XIZ5_SALAC</name>
<dbReference type="SUPFAM" id="SSF56801">
    <property type="entry name" value="Acetyl-CoA synthetase-like"/>
    <property type="match status" value="2"/>
</dbReference>
<dbReference type="Proteomes" id="UP000315983">
    <property type="component" value="Unassembled WGS sequence"/>
</dbReference>
<dbReference type="PROSITE" id="PS00012">
    <property type="entry name" value="PHOSPHOPANTETHEINE"/>
    <property type="match status" value="1"/>
</dbReference>
<proteinExistence type="predicted"/>
<reference evidence="6 9" key="2">
    <citation type="submission" date="2021-03" db="EMBL/GenBank/DDBJ databases">
        <title>Whole genome shotgun sequence of Salinispora arenicola NBRC 105043.</title>
        <authorList>
            <person name="Komaki H."/>
            <person name="Tamura T."/>
        </authorList>
    </citation>
    <scope>NUCLEOTIDE SEQUENCE [LARGE SCALE GENOMIC DNA]</scope>
    <source>
        <strain evidence="6 9">NBRC 105043</strain>
    </source>
</reference>
<protein>
    <submittedName>
        <fullName evidence="7">Amino acid adenylation domain-containing protein</fullName>
    </submittedName>
</protein>
<dbReference type="InterPro" id="IPR020806">
    <property type="entry name" value="PKS_PP-bd"/>
</dbReference>
<dbReference type="EMBL" id="BOQM01000006">
    <property type="protein sequence ID" value="GIM82618.1"/>
    <property type="molecule type" value="Genomic_DNA"/>
</dbReference>
<comment type="caution">
    <text evidence="7">The sequence shown here is derived from an EMBL/GenBank/DDBJ whole genome shotgun (WGS) entry which is preliminary data.</text>
</comment>
<dbReference type="Gene3D" id="3.30.300.30">
    <property type="match status" value="2"/>
</dbReference>
<evidence type="ECO:0000256" key="4">
    <source>
        <dbReference type="SAM" id="MobiDB-lite"/>
    </source>
</evidence>
<evidence type="ECO:0000313" key="9">
    <source>
        <dbReference type="Proteomes" id="UP000677457"/>
    </source>
</evidence>
<comment type="cofactor">
    <cofactor evidence="1">
        <name>pantetheine 4'-phosphate</name>
        <dbReference type="ChEBI" id="CHEBI:47942"/>
    </cofactor>
</comment>
<accession>A0A542XIZ5</accession>
<feature type="domain" description="Carrier" evidence="5">
    <location>
        <begin position="971"/>
        <end position="1045"/>
    </location>
</feature>
<dbReference type="FunFam" id="3.40.50.980:FF:000001">
    <property type="entry name" value="Non-ribosomal peptide synthetase"/>
    <property type="match status" value="1"/>
</dbReference>
<dbReference type="InterPro" id="IPR020845">
    <property type="entry name" value="AMP-binding_CS"/>
</dbReference>
<keyword evidence="3" id="KW-0597">Phosphoprotein</keyword>
<dbReference type="InterPro" id="IPR000873">
    <property type="entry name" value="AMP-dep_synth/lig_dom"/>
</dbReference>
<dbReference type="InterPro" id="IPR029058">
    <property type="entry name" value="AB_hydrolase_fold"/>
</dbReference>
<dbReference type="Proteomes" id="UP000677457">
    <property type="component" value="Unassembled WGS sequence"/>
</dbReference>
<evidence type="ECO:0000256" key="1">
    <source>
        <dbReference type="ARBA" id="ARBA00001957"/>
    </source>
</evidence>
<dbReference type="PROSITE" id="PS50075">
    <property type="entry name" value="CARRIER"/>
    <property type="match status" value="2"/>
</dbReference>
<dbReference type="InterPro" id="IPR025110">
    <property type="entry name" value="AMP-bd_C"/>
</dbReference>
<dbReference type="PANTHER" id="PTHR45527:SF1">
    <property type="entry name" value="FATTY ACID SYNTHASE"/>
    <property type="match status" value="1"/>
</dbReference>
<dbReference type="PROSITE" id="PS00455">
    <property type="entry name" value="AMP_BINDING"/>
    <property type="match status" value="2"/>
</dbReference>
<dbReference type="Gene3D" id="2.30.38.10">
    <property type="entry name" value="Luciferase, Domain 3"/>
    <property type="match status" value="2"/>
</dbReference>
<dbReference type="FunFam" id="3.40.50.12780:FF:000012">
    <property type="entry name" value="Non-ribosomal peptide synthetase"/>
    <property type="match status" value="2"/>
</dbReference>
<dbReference type="Pfam" id="PF00668">
    <property type="entry name" value="Condensation"/>
    <property type="match status" value="2"/>
</dbReference>
<dbReference type="InterPro" id="IPR036736">
    <property type="entry name" value="ACP-like_sf"/>
</dbReference>
<dbReference type="SUPFAM" id="SSF52777">
    <property type="entry name" value="CoA-dependent acyltransferases"/>
    <property type="match status" value="4"/>
</dbReference>
<organism evidence="7 8">
    <name type="scientific">Salinispora arenicola</name>
    <dbReference type="NCBI Taxonomy" id="168697"/>
    <lineage>
        <taxon>Bacteria</taxon>
        <taxon>Bacillati</taxon>
        <taxon>Actinomycetota</taxon>
        <taxon>Actinomycetes</taxon>
        <taxon>Micromonosporales</taxon>
        <taxon>Micromonosporaceae</taxon>
        <taxon>Salinispora</taxon>
    </lineage>
</organism>
<dbReference type="CDD" id="cd19531">
    <property type="entry name" value="LCL_NRPS-like"/>
    <property type="match status" value="2"/>
</dbReference>
<dbReference type="InterPro" id="IPR001242">
    <property type="entry name" value="Condensation_dom"/>
</dbReference>
<dbReference type="Gene3D" id="3.40.50.1820">
    <property type="entry name" value="alpha/beta hydrolase"/>
    <property type="match status" value="1"/>
</dbReference>
<gene>
    <name evidence="7" type="ORF">FB564_0892</name>
    <name evidence="6" type="ORF">Sar04_08130</name>
</gene>
<dbReference type="GO" id="GO:0043041">
    <property type="term" value="P:amino acid activation for nonribosomal peptide biosynthetic process"/>
    <property type="evidence" value="ECO:0007669"/>
    <property type="project" value="TreeGrafter"/>
</dbReference>
<dbReference type="GO" id="GO:0031177">
    <property type="term" value="F:phosphopantetheine binding"/>
    <property type="evidence" value="ECO:0007669"/>
    <property type="project" value="InterPro"/>
</dbReference>
<dbReference type="GeneID" id="93770221"/>
<reference evidence="7 8" key="1">
    <citation type="submission" date="2019-06" db="EMBL/GenBank/DDBJ databases">
        <title>Sequencing the genomes of 1000 actinobacteria strains.</title>
        <authorList>
            <person name="Klenk H.-P."/>
        </authorList>
    </citation>
    <scope>NUCLEOTIDE SEQUENCE [LARGE SCALE GENOMIC DNA]</scope>
    <source>
        <strain evidence="7 8">DSM 44819</strain>
    </source>
</reference>
<dbReference type="Pfam" id="PF13193">
    <property type="entry name" value="AMP-binding_C"/>
    <property type="match status" value="2"/>
</dbReference>
<dbReference type="InterPro" id="IPR023213">
    <property type="entry name" value="CAT-like_dom_sf"/>
</dbReference>
<dbReference type="FunFam" id="1.10.1200.10:FF:000016">
    <property type="entry name" value="Non-ribosomal peptide synthase"/>
    <property type="match status" value="1"/>
</dbReference>
<evidence type="ECO:0000256" key="3">
    <source>
        <dbReference type="ARBA" id="ARBA00022553"/>
    </source>
</evidence>
<dbReference type="GO" id="GO:0072330">
    <property type="term" value="P:monocarboxylic acid biosynthetic process"/>
    <property type="evidence" value="ECO:0007669"/>
    <property type="project" value="UniProtKB-ARBA"/>
</dbReference>
<dbReference type="RefSeq" id="WP_142116130.1">
    <property type="nucleotide sequence ID" value="NZ_BOQM01000006.1"/>
</dbReference>
<dbReference type="InterPro" id="IPR045851">
    <property type="entry name" value="AMP-bd_C_sf"/>
</dbReference>
<sequence length="2125" mass="230597">MATGDGGFSLSFAQEQLWFLDQLRSGAATEYLLHEAFQVRGPLDTGALAAAFTRVAERHEVLRTRYETVDDTALQFIDDPVAVPMEIVDLTEAEDADAELQRIRLAQRIPIDLRTQPPWRVTLVRLGRSESVLLVTVHHIAFDGWSWSILARELGELYGELTGGDAAELAEPPVQYADYAHWQREWWASAEDLRNNQLGYWRDTLAGLPPLELPTDRSRPSQWNSDGDSFDFTVPAAMTDEVTLLARAAGATPFMVYLSAFQALLGRYAGQDDVAVGVSVAGRNDVQVEPLIGAFVNTIVLRTSLAGAPSFAELLARVRETTLDAYGHQDVPFDRVVHDLAPDRDPSRNPVFQVGFAMHNAERIRLTLPGLEVTKLPATWTNSAFDLSLHLSERPDGTVYARLMYVTALFDRARIERMAANYLRLLSRALAEPTRPVGRVELVAEPELRQLHEWNRTDEPTPRLSLPELFTAQARRTPDAVAVAGAEGELTYAELASRVSALTSFLVSQGVTTEKSVGVSLPPGADLVTTLLAVLAAGGVYVPLPPEHPAERLALMVADAGVELVVTNSVLRDQLPTVHTVALDSDQALIAAAPPAAPPAVHPGNAAYVIYTSGSTGRPKGVTITHDGIRNRVLWSVHRYGMTARDRVLQKTTIGFDASVWEFLSPLVSGGAVVMPPPAVHRDPTAMVEAVSTHGVTMLQLVPSVLRLLVDVPQLAGCSSLRLVCSAGEPLPVSLCERLLEVLDVEVVNTYGPTECAIDSTAAGFRSGEQGDIVPIGTPLRNMRAYVVDRWDELVPLGVPGELCVSGVGLARGYVGRGDLTAERFRPNPYARVPGERWYRTGDLVRWRDDGVLEFVGRVDEQVKIRGVRVEPAEVEAAVRTHPDVGEAVVAARRGELGDLELVAYTVPANGTPVSLESLAAHLADVLPAPMIPSNHVGLDVLPLTPNGKVDRAALPEPGVAPASPTGDHVEPTTPAERAVAALMAEVLGLERVGAEDDFFSYGHSLLAIRFVLRLRRAFDVELTVGELFTARTVAKLAARIDVAAADAAVIPLVPRDGVLPLSFAQQRMWFLDQLEPGSVEYLVPLALRLRGPLDVEALRGAVDAVAARHEMLRTRYVSAGEDPVQVIDPPGPVQFELVDLTGAPESAARALVDHSCSRPFDLAQDRPLRVTVVRTGVEDHLVAISLHHVAFDAWSMDLFMRDLRTAYAAIRGGADAPLAPPAVQYADFAAWQRSREAELADQLDYWRERLGGLEPAELPTDRPRPAVRDPRGDTVSVDVPDELAAALHELAGKHGATLFMTLLAGFQLLLGRYTGRTDLAVGTPVAGRTRPETEELLGFFVNTLVMRHDLSGDPSFVELLDQVRRCSLDAFANQDVPFEHLVDALAPDRDLSRNPLFQIMFELAHLDRFPTALGDAAIEPLHAGVPVAKFDLTLTVKQRAGGRLRCTFEYATALFDRSTVERLAGHYLTLLTAVVSSPTARLSSFAVLSDAERDVLVREWSDPASTRLPQLDPAGERHLTVPELFEHQVRRTPEKVAVVFGEQHMTYRELNERANRLAHHLRSLGVGPEVVVGSCLERGPDAVVVLVAVLKSGGVYVPFDPDHPAERLDFMLTDANAHLVVTTQAFAHRLAGRRVVAVDDDRLAASATTDPGTLPRPHNLAYVIYTSGSTGRPKGVMIEHRSYAHHCRVIGDAYGIGSDDRVVLLSALTFDVAMDQTAATLLAGATVVISDPVFWTPSELPARLAEHGVTIMEITPAYYRELLEADVGRLTALRLMNVGSDVVTVADARRWAATGLPARFLCNYGPTEATVTCVLHPVAGLDADERDEAAMPIGRPVSGTRGYVLDAKLMPVPVGVPGELCLGGVRLARGYLNRPELTADRFVPDPHSGEPGARLYRTGDLVRWRPDGTIEFIGRIDQQVKVRGFRIELGEIEAALAEHPAVQASVVAVREVGPGEKQLVGYVVPRVGPVPDVAGLRAHLRDRVPEYMVPARWVTLDALPLTASKKVDRKALPAPSAPDGERALTAPRDETEAALAAIWAEVLDVEQVGAHDNFFELGGHSLLATRVLARIRAAFAVDLPLRRLFEATTVAELAVEIGAAVEADVALLTDAEIEALLSEEKGAR</sequence>
<keyword evidence="9" id="KW-1185">Reference proteome</keyword>
<evidence type="ECO:0000313" key="7">
    <source>
        <dbReference type="EMBL" id="TQL35824.1"/>
    </source>
</evidence>
<dbReference type="EMBL" id="VFOL01000001">
    <property type="protein sequence ID" value="TQL35824.1"/>
    <property type="molecule type" value="Genomic_DNA"/>
</dbReference>
<evidence type="ECO:0000313" key="6">
    <source>
        <dbReference type="EMBL" id="GIM82618.1"/>
    </source>
</evidence>
<dbReference type="GO" id="GO:0008610">
    <property type="term" value="P:lipid biosynthetic process"/>
    <property type="evidence" value="ECO:0007669"/>
    <property type="project" value="UniProtKB-ARBA"/>
</dbReference>
<dbReference type="InterPro" id="IPR010071">
    <property type="entry name" value="AA_adenyl_dom"/>
</dbReference>
<dbReference type="InterPro" id="IPR006162">
    <property type="entry name" value="Ppantetheine_attach_site"/>
</dbReference>
<dbReference type="PANTHER" id="PTHR45527">
    <property type="entry name" value="NONRIBOSOMAL PEPTIDE SYNTHETASE"/>
    <property type="match status" value="1"/>
</dbReference>
<dbReference type="Gene3D" id="3.30.559.10">
    <property type="entry name" value="Chloramphenicol acetyltransferase-like domain"/>
    <property type="match status" value="2"/>
</dbReference>
<dbReference type="SMART" id="SM00823">
    <property type="entry name" value="PKS_PP"/>
    <property type="match status" value="2"/>
</dbReference>
<feature type="domain" description="Carrier" evidence="5">
    <location>
        <begin position="2027"/>
        <end position="2102"/>
    </location>
</feature>
<feature type="region of interest" description="Disordered" evidence="4">
    <location>
        <begin position="1255"/>
        <end position="1275"/>
    </location>
</feature>
<keyword evidence="2" id="KW-0596">Phosphopantetheine</keyword>
<dbReference type="CDD" id="cd05930">
    <property type="entry name" value="A_NRPS"/>
    <property type="match status" value="2"/>
</dbReference>
<dbReference type="SUPFAM" id="SSF47336">
    <property type="entry name" value="ACP-like"/>
    <property type="match status" value="2"/>
</dbReference>
<evidence type="ECO:0000259" key="5">
    <source>
        <dbReference type="PROSITE" id="PS50075"/>
    </source>
</evidence>
<dbReference type="FunFam" id="2.30.38.10:FF:000001">
    <property type="entry name" value="Non-ribosomal peptide synthetase PvdI"/>
    <property type="match status" value="2"/>
</dbReference>
<dbReference type="Gene3D" id="1.10.1200.10">
    <property type="entry name" value="ACP-like"/>
    <property type="match status" value="1"/>
</dbReference>
<feature type="compositionally biased region" description="Basic and acidic residues" evidence="4">
    <location>
        <begin position="1260"/>
        <end position="1273"/>
    </location>
</feature>
<dbReference type="Gene3D" id="3.40.50.980">
    <property type="match status" value="4"/>
</dbReference>
<evidence type="ECO:0000313" key="8">
    <source>
        <dbReference type="Proteomes" id="UP000315983"/>
    </source>
</evidence>
<dbReference type="InterPro" id="IPR009081">
    <property type="entry name" value="PP-bd_ACP"/>
</dbReference>
<dbReference type="GO" id="GO:0044550">
    <property type="term" value="P:secondary metabolite biosynthetic process"/>
    <property type="evidence" value="ECO:0007669"/>
    <property type="project" value="UniProtKB-ARBA"/>
</dbReference>
<dbReference type="NCBIfam" id="TIGR01733">
    <property type="entry name" value="AA-adenyl-dom"/>
    <property type="match status" value="2"/>
</dbReference>
<dbReference type="GO" id="GO:0005829">
    <property type="term" value="C:cytosol"/>
    <property type="evidence" value="ECO:0007669"/>
    <property type="project" value="TreeGrafter"/>
</dbReference>
<dbReference type="Pfam" id="PF00550">
    <property type="entry name" value="PP-binding"/>
    <property type="match status" value="2"/>
</dbReference>
<dbReference type="Gene3D" id="3.30.559.30">
    <property type="entry name" value="Nonribosomal peptide synthetase, condensation domain"/>
    <property type="match status" value="2"/>
</dbReference>
<evidence type="ECO:0000256" key="2">
    <source>
        <dbReference type="ARBA" id="ARBA00022450"/>
    </source>
</evidence>
<dbReference type="Pfam" id="PF00501">
    <property type="entry name" value="AMP-binding"/>
    <property type="match status" value="2"/>
</dbReference>